<dbReference type="GO" id="GO:0016491">
    <property type="term" value="F:oxidoreductase activity"/>
    <property type="evidence" value="ECO:0007669"/>
    <property type="project" value="UniProtKB-KW"/>
</dbReference>
<dbReference type="OrthoDB" id="1933717at2759"/>
<dbReference type="InterPro" id="IPR002347">
    <property type="entry name" value="SDR_fam"/>
</dbReference>
<reference evidence="3 4" key="1">
    <citation type="submission" date="2016-03" db="EMBL/GenBank/DDBJ databases">
        <title>Comparative genomics of Pseudogymnoascus destructans, the fungus causing white-nose syndrome of bats.</title>
        <authorList>
            <person name="Palmer J.M."/>
            <person name="Drees K.P."/>
            <person name="Foster J.T."/>
            <person name="Lindner D.L."/>
        </authorList>
    </citation>
    <scope>NUCLEOTIDE SEQUENCE [LARGE SCALE GENOMIC DNA]</scope>
    <source>
        <strain evidence="3 4">UAMH 10579</strain>
    </source>
</reference>
<dbReference type="Gene3D" id="3.40.50.720">
    <property type="entry name" value="NAD(P)-binding Rossmann-like Domain"/>
    <property type="match status" value="1"/>
</dbReference>
<dbReference type="Proteomes" id="UP000091956">
    <property type="component" value="Unassembled WGS sequence"/>
</dbReference>
<evidence type="ECO:0008006" key="5">
    <source>
        <dbReference type="Google" id="ProtNLM"/>
    </source>
</evidence>
<keyword evidence="4" id="KW-1185">Reference proteome</keyword>
<dbReference type="CDD" id="cd05233">
    <property type="entry name" value="SDR_c"/>
    <property type="match status" value="1"/>
</dbReference>
<dbReference type="EMBL" id="KV460228">
    <property type="protein sequence ID" value="OBT96483.1"/>
    <property type="molecule type" value="Genomic_DNA"/>
</dbReference>
<organism evidence="3 4">
    <name type="scientific">Pseudogymnoascus verrucosus</name>
    <dbReference type="NCBI Taxonomy" id="342668"/>
    <lineage>
        <taxon>Eukaryota</taxon>
        <taxon>Fungi</taxon>
        <taxon>Dikarya</taxon>
        <taxon>Ascomycota</taxon>
        <taxon>Pezizomycotina</taxon>
        <taxon>Leotiomycetes</taxon>
        <taxon>Thelebolales</taxon>
        <taxon>Thelebolaceae</taxon>
        <taxon>Pseudogymnoascus</taxon>
    </lineage>
</organism>
<dbReference type="PANTHER" id="PTHR43115">
    <property type="entry name" value="DEHYDROGENASE/REDUCTASE SDR FAMILY MEMBER 11"/>
    <property type="match status" value="1"/>
</dbReference>
<dbReference type="AlphaFoldDB" id="A0A1B8GKW7"/>
<name>A0A1B8GKW7_9PEZI</name>
<proteinExistence type="inferred from homology"/>
<gene>
    <name evidence="3" type="ORF">VE01_05650</name>
</gene>
<evidence type="ECO:0000313" key="4">
    <source>
        <dbReference type="Proteomes" id="UP000091956"/>
    </source>
</evidence>
<evidence type="ECO:0000256" key="2">
    <source>
        <dbReference type="ARBA" id="ARBA00023002"/>
    </source>
</evidence>
<accession>A0A1B8GKW7</accession>
<evidence type="ECO:0000313" key="3">
    <source>
        <dbReference type="EMBL" id="OBT96483.1"/>
    </source>
</evidence>
<comment type="similarity">
    <text evidence="1">Belongs to the short-chain dehydrogenases/reductases (SDR) family.</text>
</comment>
<evidence type="ECO:0000256" key="1">
    <source>
        <dbReference type="ARBA" id="ARBA00006484"/>
    </source>
</evidence>
<dbReference type="InterPro" id="IPR036291">
    <property type="entry name" value="NAD(P)-bd_dom_sf"/>
</dbReference>
<dbReference type="Pfam" id="PF00106">
    <property type="entry name" value="adh_short"/>
    <property type="match status" value="1"/>
</dbReference>
<dbReference type="GeneID" id="28839036"/>
<reference evidence="4" key="2">
    <citation type="journal article" date="2018" name="Nat. Commun.">
        <title>Extreme sensitivity to ultraviolet light in the fungal pathogen causing white-nose syndrome of bats.</title>
        <authorList>
            <person name="Palmer J.M."/>
            <person name="Drees K.P."/>
            <person name="Foster J.T."/>
            <person name="Lindner D.L."/>
        </authorList>
    </citation>
    <scope>NUCLEOTIDE SEQUENCE [LARGE SCALE GENOMIC DNA]</scope>
    <source>
        <strain evidence="4">UAMH 10579</strain>
    </source>
</reference>
<dbReference type="PANTHER" id="PTHR43115:SF4">
    <property type="entry name" value="DEHYDROGENASE_REDUCTASE SDR FAMILY MEMBER 11"/>
    <property type="match status" value="1"/>
</dbReference>
<sequence>MASFVTNHKAPYDALSPSLPGRSLAGKSALITGASRGVGEHIARGLAEAGVSPIGLLGKDKARIESTREKFGREFPQTTFVAFAADITDAEAIAAVFFNFGAPDILVNNAGVFPDEGPFVEQDLKEWFSGFETNVLGTAIVTQRFLKIGDRPKDAIVINVVSMAAHTRFPVPGWSGYSGSKMAQARIFENIRFEHPDVRFINAHPGLLDTDGFERCGAPMPPGGWADGKLTGGFFAWLATEEAAFLSGRFVWADWDIEELKARKDEILEKDLLLTTVDGFNKGF</sequence>
<keyword evidence="2" id="KW-0560">Oxidoreductase</keyword>
<dbReference type="RefSeq" id="XP_018130216.1">
    <property type="nucleotide sequence ID" value="XM_018275113.2"/>
</dbReference>
<dbReference type="PRINTS" id="PR00081">
    <property type="entry name" value="GDHRDH"/>
</dbReference>
<dbReference type="SUPFAM" id="SSF51735">
    <property type="entry name" value="NAD(P)-binding Rossmann-fold domains"/>
    <property type="match status" value="1"/>
</dbReference>
<dbReference type="STRING" id="342668.A0A1B8GKW7"/>
<protein>
    <recommendedName>
        <fullName evidence="5">NAD(P)-binding protein</fullName>
    </recommendedName>
</protein>